<dbReference type="AlphaFoldDB" id="A0A9W8XJL2"/>
<accession>A0A9W8XJL2</accession>
<organism evidence="1 2">
    <name type="scientific">Didymosphaeria variabile</name>
    <dbReference type="NCBI Taxonomy" id="1932322"/>
    <lineage>
        <taxon>Eukaryota</taxon>
        <taxon>Fungi</taxon>
        <taxon>Dikarya</taxon>
        <taxon>Ascomycota</taxon>
        <taxon>Pezizomycotina</taxon>
        <taxon>Dothideomycetes</taxon>
        <taxon>Pleosporomycetidae</taxon>
        <taxon>Pleosporales</taxon>
        <taxon>Massarineae</taxon>
        <taxon>Didymosphaeriaceae</taxon>
        <taxon>Didymosphaeria</taxon>
    </lineage>
</organism>
<evidence type="ECO:0000313" key="1">
    <source>
        <dbReference type="EMBL" id="KAJ4352199.1"/>
    </source>
</evidence>
<dbReference type="GeneID" id="80911076"/>
<proteinExistence type="predicted"/>
<evidence type="ECO:0000313" key="2">
    <source>
        <dbReference type="Proteomes" id="UP001140513"/>
    </source>
</evidence>
<keyword evidence="2" id="KW-1185">Reference proteome</keyword>
<comment type="caution">
    <text evidence="1">The sequence shown here is derived from an EMBL/GenBank/DDBJ whole genome shotgun (WGS) entry which is preliminary data.</text>
</comment>
<dbReference type="OrthoDB" id="2549237at2759"/>
<dbReference type="EMBL" id="JAPEUX010000005">
    <property type="protein sequence ID" value="KAJ4352199.1"/>
    <property type="molecule type" value="Genomic_DNA"/>
</dbReference>
<dbReference type="RefSeq" id="XP_056070555.1">
    <property type="nucleotide sequence ID" value="XM_056216308.1"/>
</dbReference>
<gene>
    <name evidence="1" type="ORF">N0V89_007546</name>
</gene>
<sequence length="249" mass="28340">MLPEQFALSILSVLIIKASHIDIRCATTEKILTTLETIVPIAVLLHDTETLKHVNEVQRLLWPFSPSHPIEISCESKLKLLVEAIILYVESLRTREWERDPKRNPDALPSTFPLRMHLLHYSAQHSNHPPGPEEHRAAFTGHVAKLIDQFSNGLYPNKFPNLKAGLNYVRGDNRLRVACSLGDISKTSLSCLTLQDHLWVELAASLLYSHAKENGRQDALAERVETWRQSWRVSGSEEVRKAGYTQWVE</sequence>
<reference evidence="1" key="1">
    <citation type="submission" date="2022-10" db="EMBL/GenBank/DDBJ databases">
        <title>Tapping the CABI collections for fungal endophytes: first genome assemblies for Collariella, Neodidymelliopsis, Ascochyta clinopodiicola, Didymella pomorum, Didymosphaeria variabile, Neocosmospora piperis and Neocucurbitaria cava.</title>
        <authorList>
            <person name="Hill R."/>
        </authorList>
    </citation>
    <scope>NUCLEOTIDE SEQUENCE</scope>
    <source>
        <strain evidence="1">IMI 356815</strain>
    </source>
</reference>
<name>A0A9W8XJL2_9PLEO</name>
<dbReference type="Proteomes" id="UP001140513">
    <property type="component" value="Unassembled WGS sequence"/>
</dbReference>
<protein>
    <submittedName>
        <fullName evidence="1">Uncharacterized protein</fullName>
    </submittedName>
</protein>